<dbReference type="InterPro" id="IPR012332">
    <property type="entry name" value="Autotransporter_pectin_lyase_C"/>
</dbReference>
<gene>
    <name evidence="1" type="ORF">FBZ93_11494</name>
</gene>
<evidence type="ECO:0000313" key="2">
    <source>
        <dbReference type="Proteomes" id="UP000321304"/>
    </source>
</evidence>
<keyword evidence="2" id="KW-1185">Reference proteome</keyword>
<evidence type="ECO:0000313" key="1">
    <source>
        <dbReference type="EMBL" id="TWB90541.1"/>
    </source>
</evidence>
<reference evidence="1 2" key="1">
    <citation type="submission" date="2019-06" db="EMBL/GenBank/DDBJ databases">
        <title>Genomic Encyclopedia of Type Strains, Phase IV (KMG-V): Genome sequencing to study the core and pangenomes of soil and plant-associated prokaryotes.</title>
        <authorList>
            <person name="Whitman W."/>
        </authorList>
    </citation>
    <scope>NUCLEOTIDE SEQUENCE [LARGE SCALE GENOMIC DNA]</scope>
    <source>
        <strain evidence="1 2">BR 10355</strain>
    </source>
</reference>
<name>A0A560L4R2_9BRAD</name>
<proteinExistence type="predicted"/>
<dbReference type="RefSeq" id="WP_146991285.1">
    <property type="nucleotide sequence ID" value="NZ_VITY01000014.1"/>
</dbReference>
<dbReference type="Proteomes" id="UP000321304">
    <property type="component" value="Unassembled WGS sequence"/>
</dbReference>
<dbReference type="OrthoDB" id="8256393at2"/>
<dbReference type="InterPro" id="IPR030930">
    <property type="entry name" value="AIDA"/>
</dbReference>
<protein>
    <submittedName>
        <fullName evidence="1">Autotransporter passenger strand-loop-strand repeat protein</fullName>
    </submittedName>
</protein>
<accession>A0A560L4R2</accession>
<sequence>MSTTFVSSGVTSSGLIETGGNTLEVLNGGSAVSTTLSSGGQLLVDSGGYAAATTISSGGSATISAGGAMSGTGSGSTGVFNSDNGTVTVLSGGVVDHIRVSNGGVLNISSGGSTSGGIGSGTGVFSGGVENVLAGGSAAFIAVYGGGVLNVAGETLSTVGVSGGVENVLSGGFISGAPHSGTGVFAGGVLNISAGGSGTFVAVNSGGTANVAGVILSNSVISAGGVENVLSGGLISGSGATFTGDYGTINLEAGGSATRFDVFSGGIANVAGSAGSIGVWGGTVRLQVGGSVGEFDFSGPGFSGNGGKLEIDGLSMPGATISGFVVGDTINLTGESVSHVTSVGLGANNVLSIVTNDHGTLSLQLDPSQTFTNPFGRTGDASGTDIFLITSSGGSGNITVSSGQTDIGLVISSGQTLNVLSGGTTVGTVLSGGTENVFGAEQNANVSSGGVLNVSAGGTAHAIAVSSGGTLNVAGTITSNTAVFSGGVENILSGGFISGQIGSGTGISGGTLNVLAGGSASYVGVSAGGTFNVYGTVVSTVGINSGGVENVQSGGLISGATSSGTGISAGGVLNVLAGGSAAHVGVSSGGTFNVMGQVLSNVAVWSGGVENVSSGGSISGAIGSGTGVSGGTLNLLAGGSAAFVGVSSGGVFNVAGTVLSNVGVYDGGVENVLSGGVVTGVPGSGTGVSGGTVNVLSGGALDHLTVSSGTMNVSAGGTAHNVTVSSGTLNVAGTMTSNTTVSSGGVENVLSGGFISGASSAATIISAGGVVNVLAGGSAVHIGVSSGGIFNVAGQVLSNTGVYAGGVENVLSGGSISGVSGSGTGISGGTVNVLAGGSASYLAVSSGGIFNVAGTTLSMIGVRDGGVENVLSGGLISGAINSGTGVSAGGVLNVQAGGTAAFVGVSSGGTFNVSGTVLQNVGVYAGGIENVFSGGVVTGAPGSGTAISGGTVNVFSGGALDHSTVSSGGVLNISAGATANSIAVSSGGMFNVAGAVTSNVTVFAGGTELVSSGGSTGPVTIVGGQVELQVGSVASGGITFSGSGGQLKIDATSMPTTTISSLVLGDSIDLAGVTFSSGGSVTLLPGNVLQVTEGGTSYDLQLDQTPGVRFGVSADSGTGTLVTTRADVAPVTTAANVTAVLGESSVLASALFGFTDADGDAITQFAFWDTQGNGHWAINGVAQQTNAEIDVPAANLSQVSYVFGPSGSTDTLFVRANDGTAWGSWTQFTAKAFADTPPTVIASNVTALHGQTSVAASTLFSVSDPDVGQSMTQFAFWDTGGSGHWVVNGITQLPNTEIDVSAANLSQVSYVFGPTGSTPDTLYVKANDGMLWGAWTPFTATPGPDQAPVVTAQNVTATHGEASALATSLFSVTDADHDSITQFAFWDTGGNGHWTVNGVAQAANTEIDVSAANLSQVSYVFGPTGSAPDTLYVRANDGFLWGGWTAFTATPGTDQAPVVTAPNVTANHGEASALATTLFSVTDGDHDTMTQFAFWDTGGNGHWVVNGVAQAANTEIDVSAANLSQVSYVFGPTGSAPDTLYVRANDGYVWGTWTAFTATPGPDRAPIVTAPNVTVIVGETSAPASSLFSATDPDGDAITQYALWDTGGSGHWVVNGVAQAANTEIDVSAANLSQVSYVFGPPGSAPDTLYVRANDGYLWGDWTAFTAPPGADQAPVVTAQNVTATHGETSALASSLFSATDADNNTITQYAFWDTGGSGHWAVNGVAQAANTEIDVSAANLSQVSYVFGPGGSPADTLYVRANDGMLWGNWTAFTAAPGPDHAPVVIAPNVTVTPGETTTLASSLFTTTDADNDTMTQYAFWDTGGSGHWVVNGVAQAANTEIDVSAANLSQVSYVFGASGSPSDTLYIRANDGFMWGGWTAFTAPSGADHTPVVTAQNVAATHGETSALASSLFSATDADNNTITQYAFWDTGGNGHWVVNGVAQAANTEIDVSAANLSQVSYVFGPTGTPPDTLYVRANDGLLWGSWTAFTATPGPDHAPVVTASSATGIHDHSVAASSLFTAADADNDAITQYAFWDTGGNGHWVVNGVAQAANTEIDVSAANLSQVSYVFGPGGSQADLLYVRANDGMLWGNWTAFSATATNQAPTVSAANVVTVSGQTFAASSLFSATDADGDTITKYALWDSNTNGAWIVNNVTQQANTEIDITAAQLSQTTYLAGSGTDQLWIRAFDGTAWGAWQSFNATGESSSNAAIAAGATLELPGASNAAVSFLGSTGTLKLDNSASFSGTVAGMTGSDAIDFANISFANIHTPTFSGNSTSGTLTVTDGTVTASIALLGNYMASTFTTSSDGHGGTLVVDPPATQVSQLAQPQHA</sequence>
<comment type="caution">
    <text evidence="1">The sequence shown here is derived from an EMBL/GenBank/DDBJ whole genome shotgun (WGS) entry which is preliminary data.</text>
</comment>
<dbReference type="NCBIfam" id="TIGR04415">
    <property type="entry name" value="O_hepto_targRPT"/>
    <property type="match status" value="4"/>
</dbReference>
<dbReference type="EMBL" id="VITY01000014">
    <property type="protein sequence ID" value="TWB90541.1"/>
    <property type="molecule type" value="Genomic_DNA"/>
</dbReference>
<organism evidence="1 2">
    <name type="scientific">Bradyrhizobium macuxiense</name>
    <dbReference type="NCBI Taxonomy" id="1755647"/>
    <lineage>
        <taxon>Bacteria</taxon>
        <taxon>Pseudomonadati</taxon>
        <taxon>Pseudomonadota</taxon>
        <taxon>Alphaproteobacteria</taxon>
        <taxon>Hyphomicrobiales</taxon>
        <taxon>Nitrobacteraceae</taxon>
        <taxon>Bradyrhizobium</taxon>
    </lineage>
</organism>
<dbReference type="Gene3D" id="2.160.20.20">
    <property type="match status" value="3"/>
</dbReference>